<dbReference type="InterPro" id="IPR003010">
    <property type="entry name" value="C-N_Hydrolase"/>
</dbReference>
<keyword evidence="4" id="KW-0012">Acyltransferase</keyword>
<dbReference type="GO" id="GO:0016746">
    <property type="term" value="F:acyltransferase activity"/>
    <property type="evidence" value="ECO:0007669"/>
    <property type="project" value="UniProtKB-KW"/>
</dbReference>
<dbReference type="InterPro" id="IPR036526">
    <property type="entry name" value="C-N_Hydrolase_sf"/>
</dbReference>
<organism evidence="4 5">
    <name type="scientific">Lamprobacter modestohalophilus</name>
    <dbReference type="NCBI Taxonomy" id="1064514"/>
    <lineage>
        <taxon>Bacteria</taxon>
        <taxon>Pseudomonadati</taxon>
        <taxon>Pseudomonadota</taxon>
        <taxon>Gammaproteobacteria</taxon>
        <taxon>Chromatiales</taxon>
        <taxon>Chromatiaceae</taxon>
        <taxon>Lamprobacter</taxon>
    </lineage>
</organism>
<protein>
    <submittedName>
        <fullName evidence="4">Acyltransferase</fullName>
    </submittedName>
</protein>
<evidence type="ECO:0000313" key="4">
    <source>
        <dbReference type="EMBL" id="MBK1619888.1"/>
    </source>
</evidence>
<evidence type="ECO:0000256" key="2">
    <source>
        <dbReference type="ARBA" id="ARBA00022801"/>
    </source>
</evidence>
<dbReference type="InterPro" id="IPR045254">
    <property type="entry name" value="Nit1/2_C-N_Hydrolase"/>
</dbReference>
<dbReference type="CDD" id="cd07572">
    <property type="entry name" value="nit"/>
    <property type="match status" value="1"/>
</dbReference>
<comment type="similarity">
    <text evidence="1">Belongs to the carbon-nitrogen hydrolase superfamily. NIT1/NIT2 family.</text>
</comment>
<feature type="domain" description="CN hydrolase" evidence="3">
    <location>
        <begin position="5"/>
        <end position="254"/>
    </location>
</feature>
<accession>A0A9X1B4W8</accession>
<dbReference type="Pfam" id="PF00795">
    <property type="entry name" value="CN_hydrolase"/>
    <property type="match status" value="1"/>
</dbReference>
<sequence length="275" mass="30070">MSDISKLAAVQMASGPNTTANLIEAERLIGLAAEAGAGLVVLPENFAFMGKQDRDLLTLVESNGIGQLQDFLARTALRYGVWIVGGTIPLRASNPARVRSATLIYNAHGDRVARYDKMHLFDVVLPDANERYQESATIEPGDQSPVVDTPFGRLGVLVCYDLRFPEAARRMLDSGLEILAIPAAFTALTGKAHWETLIRARAIENLAYVVAAAQGGFHLSGRETHGHSMIVDPWGNVLAQIERGVGQICCALDRDRQASIRRTFPVLEHRRLKCR</sequence>
<dbReference type="PROSITE" id="PS01227">
    <property type="entry name" value="UPF0012"/>
    <property type="match status" value="1"/>
</dbReference>
<evidence type="ECO:0000259" key="3">
    <source>
        <dbReference type="PROSITE" id="PS50263"/>
    </source>
</evidence>
<dbReference type="EMBL" id="NRRY01000028">
    <property type="protein sequence ID" value="MBK1619888.1"/>
    <property type="molecule type" value="Genomic_DNA"/>
</dbReference>
<proteinExistence type="inferred from homology"/>
<reference evidence="4 5" key="1">
    <citation type="journal article" date="2020" name="Microorganisms">
        <title>Osmotic Adaptation and Compatible Solute Biosynthesis of Phototrophic Bacteria as Revealed from Genome Analyses.</title>
        <authorList>
            <person name="Imhoff J.F."/>
            <person name="Rahn T."/>
            <person name="Kunzel S."/>
            <person name="Keller A."/>
            <person name="Neulinger S.C."/>
        </authorList>
    </citation>
    <scope>NUCLEOTIDE SEQUENCE [LARGE SCALE GENOMIC DNA]</scope>
    <source>
        <strain evidence="4 5">DSM 25653</strain>
    </source>
</reference>
<name>A0A9X1B4W8_9GAMM</name>
<evidence type="ECO:0000313" key="5">
    <source>
        <dbReference type="Proteomes" id="UP001138768"/>
    </source>
</evidence>
<dbReference type="PANTHER" id="PTHR23088:SF27">
    <property type="entry name" value="DEAMINATED GLUTATHIONE AMIDASE"/>
    <property type="match status" value="1"/>
</dbReference>
<keyword evidence="5" id="KW-1185">Reference proteome</keyword>
<dbReference type="AlphaFoldDB" id="A0A9X1B4W8"/>
<comment type="caution">
    <text evidence="4">The sequence shown here is derived from an EMBL/GenBank/DDBJ whole genome shotgun (WGS) entry which is preliminary data.</text>
</comment>
<dbReference type="Proteomes" id="UP001138768">
    <property type="component" value="Unassembled WGS sequence"/>
</dbReference>
<gene>
    <name evidence="4" type="ORF">CKO42_15840</name>
</gene>
<dbReference type="SUPFAM" id="SSF56317">
    <property type="entry name" value="Carbon-nitrogen hydrolase"/>
    <property type="match status" value="1"/>
</dbReference>
<dbReference type="PROSITE" id="PS50263">
    <property type="entry name" value="CN_HYDROLASE"/>
    <property type="match status" value="1"/>
</dbReference>
<keyword evidence="4" id="KW-0808">Transferase</keyword>
<keyword evidence="2" id="KW-0378">Hydrolase</keyword>
<evidence type="ECO:0000256" key="1">
    <source>
        <dbReference type="ARBA" id="ARBA00010613"/>
    </source>
</evidence>
<dbReference type="GO" id="GO:0016811">
    <property type="term" value="F:hydrolase activity, acting on carbon-nitrogen (but not peptide) bonds, in linear amides"/>
    <property type="evidence" value="ECO:0007669"/>
    <property type="project" value="InterPro"/>
</dbReference>
<dbReference type="RefSeq" id="WP_200246143.1">
    <property type="nucleotide sequence ID" value="NZ_NRRY01000028.1"/>
</dbReference>
<dbReference type="InterPro" id="IPR001110">
    <property type="entry name" value="UPF0012_CS"/>
</dbReference>
<dbReference type="PANTHER" id="PTHR23088">
    <property type="entry name" value="NITRILASE-RELATED"/>
    <property type="match status" value="1"/>
</dbReference>
<dbReference type="Gene3D" id="3.60.110.10">
    <property type="entry name" value="Carbon-nitrogen hydrolase"/>
    <property type="match status" value="1"/>
</dbReference>